<dbReference type="EMBL" id="KX517798">
    <property type="protein sequence ID" value="ARD69659.1"/>
    <property type="molecule type" value="Genomic_DNA"/>
</dbReference>
<evidence type="ECO:0000256" key="1">
    <source>
        <dbReference type="SAM" id="MobiDB-lite"/>
    </source>
</evidence>
<gene>
    <name evidence="3" type="ORF">Xhom_04451</name>
</gene>
<geneLocation type="plasmid" evidence="2">
    <name>unnamed1</name>
</geneLocation>
<dbReference type="AlphaFoldDB" id="A0A1V0M464"/>
<proteinExistence type="predicted"/>
<dbReference type="EMBL" id="NJAI01000009">
    <property type="protein sequence ID" value="PHM52373.1"/>
    <property type="molecule type" value="Genomic_DNA"/>
</dbReference>
<sequence>MYKLKVKESVTDLPNGTISSKTAHNGFRVRCDTTGNTQTYFLCQNIVLALKKGNIKPSQFSECQCAMKSLSCPALHMMLSETKEGRVMYYKHCDSTIEKYPAKPQAKSNISRPSWYKPEMKIAAIEFVEPEQPSKLQDVQTIASLPEPAKKPTPTEKSTPLMPENIYESAMLEAYKQEEQANTQL</sequence>
<evidence type="ECO:0000313" key="3">
    <source>
        <dbReference type="EMBL" id="PHM52373.1"/>
    </source>
</evidence>
<reference evidence="3 4" key="2">
    <citation type="journal article" date="2017" name="Nat. Microbiol.">
        <title>Natural product diversity associated with the nematode symbionts Photorhabdus and Xenorhabdus.</title>
        <authorList>
            <person name="Tobias N.J."/>
            <person name="Wolff H."/>
            <person name="Djahanschiri B."/>
            <person name="Grundmann F."/>
            <person name="Kronenwerth M."/>
            <person name="Shi Y.M."/>
            <person name="Simonyi S."/>
            <person name="Grun P."/>
            <person name="Shapiro-Ilan D."/>
            <person name="Pidot S.J."/>
            <person name="Stinear T.P."/>
            <person name="Ebersberger I."/>
            <person name="Bode H.B."/>
        </authorList>
    </citation>
    <scope>NUCLEOTIDE SEQUENCE [LARGE SCALE GENOMIC DNA]</scope>
    <source>
        <strain evidence="3 4">DSM 17903</strain>
    </source>
</reference>
<accession>A0A1V0M464</accession>
<feature type="region of interest" description="Disordered" evidence="1">
    <location>
        <begin position="144"/>
        <end position="163"/>
    </location>
</feature>
<evidence type="ECO:0000313" key="4">
    <source>
        <dbReference type="Proteomes" id="UP000225433"/>
    </source>
</evidence>
<name>A0A1V0M464_XENHO</name>
<evidence type="ECO:0000313" key="2">
    <source>
        <dbReference type="EMBL" id="ARD69659.1"/>
    </source>
</evidence>
<dbReference type="RefSeq" id="WP_099139885.1">
    <property type="nucleotide sequence ID" value="NZ_CAWNQJ010000123.1"/>
</dbReference>
<keyword evidence="2" id="KW-0614">Plasmid</keyword>
<reference evidence="2" key="1">
    <citation type="journal article" date="2017" name="J. Invertebr. Pathol.">
        <title>Identification and bacterial characteristics of Xenorhabdus hominickii ANU101 from an entomopathogenic nematode, Steinernema monticolum.</title>
        <authorList>
            <person name="Park Y."/>
            <person name="Kang S."/>
            <person name="Sadekuzzaman M."/>
            <person name="Kim H."/>
            <person name="Jung J.K."/>
            <person name="Kim Y."/>
        </authorList>
    </citation>
    <scope>NUCLEOTIDE SEQUENCE</scope>
    <source>
        <strain evidence="2">ANU101</strain>
        <plasmid evidence="2">unnamed1</plasmid>
    </source>
</reference>
<dbReference type="Proteomes" id="UP000225433">
    <property type="component" value="Unassembled WGS sequence"/>
</dbReference>
<protein>
    <submittedName>
        <fullName evidence="2">Uncharacterized protein</fullName>
    </submittedName>
</protein>
<organism evidence="2">
    <name type="scientific">Xenorhabdus hominickii</name>
    <dbReference type="NCBI Taxonomy" id="351679"/>
    <lineage>
        <taxon>Bacteria</taxon>
        <taxon>Pseudomonadati</taxon>
        <taxon>Pseudomonadota</taxon>
        <taxon>Gammaproteobacteria</taxon>
        <taxon>Enterobacterales</taxon>
        <taxon>Morganellaceae</taxon>
        <taxon>Xenorhabdus</taxon>
    </lineage>
</organism>